<dbReference type="PROSITE" id="PS51464">
    <property type="entry name" value="SIS"/>
    <property type="match status" value="1"/>
</dbReference>
<dbReference type="EMBL" id="WWEQ01000011">
    <property type="protein sequence ID" value="MYM19168.1"/>
    <property type="molecule type" value="Genomic_DNA"/>
</dbReference>
<dbReference type="GO" id="GO:0006094">
    <property type="term" value="P:gluconeogenesis"/>
    <property type="evidence" value="ECO:0007669"/>
    <property type="project" value="UniProtKB-KW"/>
</dbReference>
<comment type="caution">
    <text evidence="6">The sequence shown here is derived from an EMBL/GenBank/DDBJ whole genome shotgun (WGS) entry which is preliminary data.</text>
</comment>
<dbReference type="InterPro" id="IPR001347">
    <property type="entry name" value="SIS_dom"/>
</dbReference>
<organism evidence="6 7">
    <name type="scientific">Brevibacterium rongguiense</name>
    <dbReference type="NCBI Taxonomy" id="2695267"/>
    <lineage>
        <taxon>Bacteria</taxon>
        <taxon>Bacillati</taxon>
        <taxon>Actinomycetota</taxon>
        <taxon>Actinomycetes</taxon>
        <taxon>Micrococcales</taxon>
        <taxon>Brevibacteriaceae</taxon>
        <taxon>Brevibacterium</taxon>
    </lineage>
</organism>
<comment type="catalytic activity">
    <reaction evidence="4">
        <text>alpha-D-glucose 6-phosphate = beta-D-fructose 6-phosphate</text>
        <dbReference type="Rhea" id="RHEA:11816"/>
        <dbReference type="ChEBI" id="CHEBI:57634"/>
        <dbReference type="ChEBI" id="CHEBI:58225"/>
        <dbReference type="EC" id="5.3.1.9"/>
    </reaction>
</comment>
<comment type="pathway">
    <text evidence="4">Carbohydrate degradation; glycolysis; D-glyceraldehyde 3-phosphate and glycerone phosphate from D-glucose: step 2/4.</text>
</comment>
<evidence type="ECO:0000256" key="3">
    <source>
        <dbReference type="ARBA" id="ARBA00023235"/>
    </source>
</evidence>
<dbReference type="RefSeq" id="WP_160952603.1">
    <property type="nucleotide sequence ID" value="NZ_WWEQ01000011.1"/>
</dbReference>
<dbReference type="PANTHER" id="PTHR11469:SF1">
    <property type="entry name" value="GLUCOSE-6-PHOSPHATE ISOMERASE"/>
    <property type="match status" value="1"/>
</dbReference>
<dbReference type="Pfam" id="PF00342">
    <property type="entry name" value="PGI"/>
    <property type="match status" value="1"/>
</dbReference>
<sequence>MSADDQHTTVSLGVRSEAEFDEQLAAILDARAASRIAAGDGGVWGDAASAEAQRRLGWTGLPLESVGLVERIGELRSELESEGLTRIVLAGMGGSSLGAEVIAATAGVPLTVLDTTAPDEVRRALTEDLAATVLIVASKSGTTVETDSHRRIFTALCAEAGLDPAARLIAITDPDTALAQLAEAEGWRAAFEADPTVGGRFAALSAFGLVPAGLAGAEVASLLAQAQELAPALAADSADNPAVRLGAFLGTAHGLGTEKLVIATTDAPIVGLGAWLEQLIAESTGKEGLGILPVAVESIHSPGFDDARPDAALLFIGSAVGDHQPLSEFAAAVAGPLGAQFLLWETAVAIAGYSIGINPFDQPDVEAAKANARALLEGAAEGDDRPVITDGAVDVVDSHRILADVESLRGALDELIDRTDEYGYIAIQAYLDRGAAADAQALRDTAARATGFQTTFGWGPRYLHSTGQYHKGGHPNGSFIQLIAAPEADVEVPGTGFTLGRLQEAQAAGDAEALHGRPLITIRLREVEAGLAQVRAALEALDG</sequence>
<dbReference type="GO" id="GO:0051156">
    <property type="term" value="P:glucose 6-phosphate metabolic process"/>
    <property type="evidence" value="ECO:0007669"/>
    <property type="project" value="TreeGrafter"/>
</dbReference>
<feature type="domain" description="SIS" evidence="5">
    <location>
        <begin position="75"/>
        <end position="235"/>
    </location>
</feature>
<dbReference type="PANTHER" id="PTHR11469">
    <property type="entry name" value="GLUCOSE-6-PHOSPHATE ISOMERASE"/>
    <property type="match status" value="1"/>
</dbReference>
<accession>A0A6N9H533</accession>
<keyword evidence="3 4" id="KW-0413">Isomerase</keyword>
<dbReference type="Gene3D" id="3.40.50.10490">
    <property type="entry name" value="Glucose-6-phosphate isomerase like protein, domain 1"/>
    <property type="match status" value="3"/>
</dbReference>
<name>A0A6N9H533_9MICO</name>
<dbReference type="GO" id="GO:0006096">
    <property type="term" value="P:glycolytic process"/>
    <property type="evidence" value="ECO:0007669"/>
    <property type="project" value="UniProtKB-UniPathway"/>
</dbReference>
<dbReference type="SUPFAM" id="SSF53697">
    <property type="entry name" value="SIS domain"/>
    <property type="match status" value="1"/>
</dbReference>
<dbReference type="GO" id="GO:0048029">
    <property type="term" value="F:monosaccharide binding"/>
    <property type="evidence" value="ECO:0007669"/>
    <property type="project" value="TreeGrafter"/>
</dbReference>
<dbReference type="UniPathway" id="UPA00109">
    <property type="reaction ID" value="UER00181"/>
</dbReference>
<dbReference type="AlphaFoldDB" id="A0A6N9H533"/>
<dbReference type="InterPro" id="IPR046348">
    <property type="entry name" value="SIS_dom_sf"/>
</dbReference>
<dbReference type="PROSITE" id="PS51463">
    <property type="entry name" value="P_GLUCOSE_ISOMERASE_3"/>
    <property type="match status" value="1"/>
</dbReference>
<dbReference type="Proteomes" id="UP000469215">
    <property type="component" value="Unassembled WGS sequence"/>
</dbReference>
<keyword evidence="1 4" id="KW-0312">Gluconeogenesis</keyword>
<keyword evidence="2 4" id="KW-0324">Glycolysis</keyword>
<evidence type="ECO:0000256" key="4">
    <source>
        <dbReference type="RuleBase" id="RU000612"/>
    </source>
</evidence>
<dbReference type="GO" id="GO:0004347">
    <property type="term" value="F:glucose-6-phosphate isomerase activity"/>
    <property type="evidence" value="ECO:0007669"/>
    <property type="project" value="UniProtKB-EC"/>
</dbReference>
<protein>
    <recommendedName>
        <fullName evidence="4">Glucose-6-phosphate isomerase</fullName>
        <ecNumber evidence="4">5.3.1.9</ecNumber>
    </recommendedName>
</protein>
<keyword evidence="7" id="KW-1185">Reference proteome</keyword>
<dbReference type="PRINTS" id="PR00662">
    <property type="entry name" value="G6PISOMERASE"/>
</dbReference>
<gene>
    <name evidence="6" type="ORF">GSY69_04070</name>
</gene>
<evidence type="ECO:0000259" key="5">
    <source>
        <dbReference type="PROSITE" id="PS51464"/>
    </source>
</evidence>
<evidence type="ECO:0000313" key="6">
    <source>
        <dbReference type="EMBL" id="MYM19168.1"/>
    </source>
</evidence>
<dbReference type="GO" id="GO:0005829">
    <property type="term" value="C:cytosol"/>
    <property type="evidence" value="ECO:0007669"/>
    <property type="project" value="TreeGrafter"/>
</dbReference>
<dbReference type="EC" id="5.3.1.9" evidence="4"/>
<dbReference type="InterPro" id="IPR001672">
    <property type="entry name" value="G6P_Isomerase"/>
</dbReference>
<evidence type="ECO:0000313" key="7">
    <source>
        <dbReference type="Proteomes" id="UP000469215"/>
    </source>
</evidence>
<evidence type="ECO:0000256" key="1">
    <source>
        <dbReference type="ARBA" id="ARBA00022432"/>
    </source>
</evidence>
<reference evidence="6 7" key="1">
    <citation type="submission" date="2020-01" db="EMBL/GenBank/DDBJ databases">
        <authorList>
            <person name="Deng T."/>
        </authorList>
    </citation>
    <scope>NUCLEOTIDE SEQUENCE [LARGE SCALE GENOMIC DNA]</scope>
    <source>
        <strain evidence="6 7">5221</strain>
    </source>
</reference>
<evidence type="ECO:0000256" key="2">
    <source>
        <dbReference type="ARBA" id="ARBA00023152"/>
    </source>
</evidence>
<dbReference type="GO" id="GO:0097367">
    <property type="term" value="F:carbohydrate derivative binding"/>
    <property type="evidence" value="ECO:0007669"/>
    <property type="project" value="InterPro"/>
</dbReference>
<comment type="similarity">
    <text evidence="4">Belongs to the GPI family.</text>
</comment>
<proteinExistence type="inferred from homology"/>